<evidence type="ECO:0000313" key="3">
    <source>
        <dbReference type="Proteomes" id="UP000215289"/>
    </source>
</evidence>
<dbReference type="Proteomes" id="UP000215289">
    <property type="component" value="Unassembled WGS sequence"/>
</dbReference>
<gene>
    <name evidence="2" type="ORF">CFD26_107295</name>
</gene>
<feature type="region of interest" description="Disordered" evidence="1">
    <location>
        <begin position="203"/>
        <end position="231"/>
    </location>
</feature>
<comment type="caution">
    <text evidence="2">The sequence shown here is derived from an EMBL/GenBank/DDBJ whole genome shotgun (WGS) entry which is preliminary data.</text>
</comment>
<organism evidence="2 3">
    <name type="scientific">Aspergillus turcosus</name>
    <dbReference type="NCBI Taxonomy" id="1245748"/>
    <lineage>
        <taxon>Eukaryota</taxon>
        <taxon>Fungi</taxon>
        <taxon>Dikarya</taxon>
        <taxon>Ascomycota</taxon>
        <taxon>Pezizomycotina</taxon>
        <taxon>Eurotiomycetes</taxon>
        <taxon>Eurotiomycetidae</taxon>
        <taxon>Eurotiales</taxon>
        <taxon>Aspergillaceae</taxon>
        <taxon>Aspergillus</taxon>
        <taxon>Aspergillus subgen. Fumigati</taxon>
    </lineage>
</organism>
<keyword evidence="3" id="KW-1185">Reference proteome</keyword>
<dbReference type="AlphaFoldDB" id="A0A229WWB6"/>
<dbReference type="OrthoDB" id="3469225at2759"/>
<proteinExistence type="predicted"/>
<feature type="compositionally biased region" description="Low complexity" evidence="1">
    <location>
        <begin position="203"/>
        <end position="218"/>
    </location>
</feature>
<name>A0A229WWB6_9EURO</name>
<evidence type="ECO:0000313" key="2">
    <source>
        <dbReference type="EMBL" id="RLL97883.1"/>
    </source>
</evidence>
<feature type="compositionally biased region" description="Basic and acidic residues" evidence="1">
    <location>
        <begin position="57"/>
        <end position="76"/>
    </location>
</feature>
<evidence type="ECO:0000256" key="1">
    <source>
        <dbReference type="SAM" id="MobiDB-lite"/>
    </source>
</evidence>
<feature type="region of interest" description="Disordered" evidence="1">
    <location>
        <begin position="49"/>
        <end position="76"/>
    </location>
</feature>
<dbReference type="EMBL" id="NIDN02000066">
    <property type="protein sequence ID" value="RLL97883.1"/>
    <property type="molecule type" value="Genomic_DNA"/>
</dbReference>
<reference evidence="2 3" key="1">
    <citation type="submission" date="2018-08" db="EMBL/GenBank/DDBJ databases">
        <title>Draft genome sequences of two Aspergillus turcosus clinical strains isolated from bronchoalveolar lavage fluid: one azole-susceptible and the other azole-resistant.</title>
        <authorList>
            <person name="Parent-Michaud M."/>
            <person name="Dufresne P.J."/>
            <person name="Fournier E."/>
            <person name="Martineau C."/>
            <person name="Moreira S."/>
            <person name="Perkins V."/>
            <person name="De Repentigny L."/>
            <person name="Dufresne S.F."/>
        </authorList>
    </citation>
    <scope>NUCLEOTIDE SEQUENCE [LARGE SCALE GENOMIC DNA]</scope>
    <source>
        <strain evidence="2">HMR AF 1038</strain>
    </source>
</reference>
<protein>
    <submittedName>
        <fullName evidence="2">Uncharacterized protein</fullName>
    </submittedName>
</protein>
<accession>A0A229WWB6</accession>
<feature type="region of interest" description="Disordered" evidence="1">
    <location>
        <begin position="129"/>
        <end position="168"/>
    </location>
</feature>
<sequence length="231" mass="26324">MGNELLTNERLVVAPSDLSASSALSAPLPHCGPPRNPLQQRRLLHSRRAINEGRPPYPREHPQNPERYPARSDESLRRVQYPHSSVSLVAIETVDASFDALYTHMERLMGLIHHLGGLDALDHMTLSTSHRSRVPGSQVRPLALRDPPGLHPLPLNRTPSGLRIPRATQNPPRRRIVIPTLRWQLGDFVQILRRLIIYFKTTQQKPSTSSRQPTTTRNPPRRRIMIPTIRW</sequence>
<dbReference type="STRING" id="1245748.A0A229WWB6"/>